<dbReference type="GO" id="GO:0052689">
    <property type="term" value="F:carboxylic ester hydrolase activity"/>
    <property type="evidence" value="ECO:0007669"/>
    <property type="project" value="UniProtKB-ARBA"/>
</dbReference>
<comment type="similarity">
    <text evidence="1">Belongs to the AB hydrolase superfamily.</text>
</comment>
<dbReference type="Gene3D" id="3.40.50.1820">
    <property type="entry name" value="alpha/beta hydrolase"/>
    <property type="match status" value="1"/>
</dbReference>
<protein>
    <submittedName>
        <fullName evidence="4">Phosphohydrolase</fullName>
    </submittedName>
</protein>
<dbReference type="EMBL" id="JZDQ02000050">
    <property type="protein sequence ID" value="OIJ23941.1"/>
    <property type="molecule type" value="Genomic_DNA"/>
</dbReference>
<keyword evidence="5" id="KW-1185">Reference proteome</keyword>
<evidence type="ECO:0000259" key="3">
    <source>
        <dbReference type="Pfam" id="PF12740"/>
    </source>
</evidence>
<evidence type="ECO:0000256" key="2">
    <source>
        <dbReference type="ARBA" id="ARBA00022801"/>
    </source>
</evidence>
<dbReference type="InterPro" id="IPR029058">
    <property type="entry name" value="AB_hydrolase_fold"/>
</dbReference>
<dbReference type="ESTHER" id="9actn-a0a1j4mx66">
    <property type="family name" value="Polyesterase-lipase-cutinase"/>
</dbReference>
<proteinExistence type="inferred from homology"/>
<dbReference type="SUPFAM" id="SSF53474">
    <property type="entry name" value="alpha/beta-Hydrolases"/>
    <property type="match status" value="1"/>
</dbReference>
<comment type="caution">
    <text evidence="4">The sequence shown here is derived from an EMBL/GenBank/DDBJ whole genome shotgun (WGS) entry which is preliminary data.</text>
</comment>
<dbReference type="Pfam" id="PF12740">
    <property type="entry name" value="PETase"/>
    <property type="match status" value="1"/>
</dbReference>
<evidence type="ECO:0000313" key="5">
    <source>
        <dbReference type="Proteomes" id="UP000033772"/>
    </source>
</evidence>
<evidence type="ECO:0000256" key="1">
    <source>
        <dbReference type="ARBA" id="ARBA00008645"/>
    </source>
</evidence>
<reference evidence="4" key="1">
    <citation type="submission" date="2016-10" db="EMBL/GenBank/DDBJ databases">
        <title>Draft Genome Sequence of Nocardioides luteus Strain BAFB, an Alkane-Degrading Bacterium Isolated from JP-7 Polluted Soil.</title>
        <authorList>
            <person name="Brown L."/>
            <person name="Ruiz O.N."/>
            <person name="Gunasekera T."/>
        </authorList>
    </citation>
    <scope>NUCLEOTIDE SEQUENCE [LARGE SCALE GENOMIC DNA]</scope>
    <source>
        <strain evidence="4">BAFB</strain>
    </source>
</reference>
<dbReference type="InterPro" id="IPR050261">
    <property type="entry name" value="FrsA_esterase"/>
</dbReference>
<organism evidence="4 5">
    <name type="scientific">Nocardioides luteus</name>
    <dbReference type="NCBI Taxonomy" id="1844"/>
    <lineage>
        <taxon>Bacteria</taxon>
        <taxon>Bacillati</taxon>
        <taxon>Actinomycetota</taxon>
        <taxon>Actinomycetes</taxon>
        <taxon>Propionibacteriales</taxon>
        <taxon>Nocardioidaceae</taxon>
        <taxon>Nocardioides</taxon>
    </lineage>
</organism>
<dbReference type="Proteomes" id="UP000033772">
    <property type="component" value="Unassembled WGS sequence"/>
</dbReference>
<keyword evidence="2" id="KW-0378">Hydrolase</keyword>
<gene>
    <name evidence="4" type="ORF">UG56_025370</name>
</gene>
<dbReference type="PANTHER" id="PTHR22946:SF9">
    <property type="entry name" value="POLYKETIDE TRANSFERASE AF380"/>
    <property type="match status" value="1"/>
</dbReference>
<dbReference type="PANTHER" id="PTHR22946">
    <property type="entry name" value="DIENELACTONE HYDROLASE DOMAIN-CONTAINING PROTEIN-RELATED"/>
    <property type="match status" value="1"/>
</dbReference>
<sequence length="299" mass="31527">MDEGAGSVLRSLSLRSLSLRIAAVAAALTLPLVGLVAPAEAESAYERGPDPTSASVLENGTFALSTTSVSSLVTGFGGGTIYYPTSTTEGTYGGVVLAPGFTARSSAYSAVARRVASHGFVVFAIDTNSIYDQPDSRGSQILAAVDYLKQDASSAVASRLDETRIAISGHSMGGGGTLAAANQDSSVKAAVALQPWHTDKTWPGIQVPTMIIGAENDTVAPVATHSIPFYTSMTGAREKAYGEVNNADHLIANTDDDWQGRLFVTWLKRYVDDDTRYSQFLCPAPSSIYLSDYRHTCPD</sequence>
<dbReference type="STRING" id="1844.UG56_025370"/>
<name>A0A1J4MX66_9ACTN</name>
<feature type="domain" description="PET hydrolase/cutinase-like" evidence="3">
    <location>
        <begin position="40"/>
        <end position="298"/>
    </location>
</feature>
<evidence type="ECO:0000313" key="4">
    <source>
        <dbReference type="EMBL" id="OIJ23941.1"/>
    </source>
</evidence>
<dbReference type="InterPro" id="IPR041127">
    <property type="entry name" value="PET_hydrolase/cutinase-like"/>
</dbReference>
<dbReference type="AlphaFoldDB" id="A0A1J4MX66"/>
<dbReference type="OrthoDB" id="1466228at2"/>
<accession>A0A1J4MX66</accession>